<name>A0ABV6HYV9_9RHOB</name>
<dbReference type="CDD" id="cd03768">
    <property type="entry name" value="SR_ResInv"/>
    <property type="match status" value="1"/>
</dbReference>
<dbReference type="Proteomes" id="UP001589799">
    <property type="component" value="Unassembled WGS sequence"/>
</dbReference>
<dbReference type="Gene3D" id="3.90.1750.20">
    <property type="entry name" value="Putative Large Serine Recombinase, Chain B, Domain 2"/>
    <property type="match status" value="1"/>
</dbReference>
<comment type="caution">
    <text evidence="4">The sequence shown here is derived from an EMBL/GenBank/DDBJ whole genome shotgun (WGS) entry which is preliminary data.</text>
</comment>
<dbReference type="RefSeq" id="WP_377696844.1">
    <property type="nucleotide sequence ID" value="NZ_JBHLWE010000002.1"/>
</dbReference>
<evidence type="ECO:0000313" key="5">
    <source>
        <dbReference type="Proteomes" id="UP001589799"/>
    </source>
</evidence>
<reference evidence="4 5" key="1">
    <citation type="submission" date="2024-09" db="EMBL/GenBank/DDBJ databases">
        <authorList>
            <person name="Sun Q."/>
            <person name="Mori K."/>
        </authorList>
    </citation>
    <scope>NUCLEOTIDE SEQUENCE [LARGE SCALE GENOMIC DNA]</scope>
    <source>
        <strain evidence="4 5">KCTC 22789</strain>
    </source>
</reference>
<dbReference type="InterPro" id="IPR006119">
    <property type="entry name" value="Resolv_N"/>
</dbReference>
<dbReference type="SUPFAM" id="SSF53041">
    <property type="entry name" value="Resolvase-like"/>
    <property type="match status" value="1"/>
</dbReference>
<evidence type="ECO:0000313" key="4">
    <source>
        <dbReference type="EMBL" id="MFC0339165.1"/>
    </source>
</evidence>
<dbReference type="PANTHER" id="PTHR30461:SF23">
    <property type="entry name" value="DNA RECOMBINASE-RELATED"/>
    <property type="match status" value="1"/>
</dbReference>
<dbReference type="InterPro" id="IPR011109">
    <property type="entry name" value="DNA_bind_recombinase_dom"/>
</dbReference>
<proteinExistence type="predicted"/>
<feature type="domain" description="Recombinase" evidence="3">
    <location>
        <begin position="134"/>
        <end position="253"/>
    </location>
</feature>
<organism evidence="4 5">
    <name type="scientific">Paracoccus niistensis</name>
    <dbReference type="NCBI Taxonomy" id="632935"/>
    <lineage>
        <taxon>Bacteria</taxon>
        <taxon>Pseudomonadati</taxon>
        <taxon>Pseudomonadota</taxon>
        <taxon>Alphaproteobacteria</taxon>
        <taxon>Rhodobacterales</taxon>
        <taxon>Paracoccaceae</taxon>
        <taxon>Paracoccus</taxon>
    </lineage>
</organism>
<dbReference type="Pfam" id="PF00239">
    <property type="entry name" value="Resolvase"/>
    <property type="match status" value="1"/>
</dbReference>
<dbReference type="Gene3D" id="3.40.50.1390">
    <property type="entry name" value="Resolvase, N-terminal catalytic domain"/>
    <property type="match status" value="1"/>
</dbReference>
<accession>A0ABV6HYV9</accession>
<dbReference type="SUPFAM" id="SSF109709">
    <property type="entry name" value="KorB DNA-binding domain-like"/>
    <property type="match status" value="1"/>
</dbReference>
<evidence type="ECO:0000259" key="3">
    <source>
        <dbReference type="PROSITE" id="PS51737"/>
    </source>
</evidence>
<gene>
    <name evidence="4" type="ORF">ACFFII_00070</name>
</gene>
<protein>
    <submittedName>
        <fullName evidence="4">Recombinase family protein</fullName>
    </submittedName>
</protein>
<feature type="domain" description="Resolvase/invertase-type recombinase catalytic" evidence="2">
    <location>
        <begin position="1"/>
        <end position="126"/>
    </location>
</feature>
<dbReference type="InterPro" id="IPR050639">
    <property type="entry name" value="SSR_resolvase"/>
</dbReference>
<sequence>MLSEESEGCGCFRPFEFREGVKTCADRDSPLQTTARPLHIVAFILARTVPLTRPIDRLTRSLADFTRLVERFDRTGCSFVSVTQSFNTASSMGRLTLNVLLSFAQFEREVTGERIRDKIAASKKKGLWMGGLAPLGYARHPEPQRRELVEVPEEAEMVRTLFRLYDEFGCLRRVADEANRQGIRSKLRVHAGGRTSGGLPLTRGHLHYLLTNPVCRGKVRHRDQIYDGTHPAIVDARLWDRVQAKLMAAAGRGRGQKRNQAPDDLGRRATTQLSQASPALLTGKLRDELDDPLTPTHTQKGRKRYHYYVSHRCLTSRGQGRNDGWRLPARELDKLVLSGIASHLQQLGQAHRLLARPEAETATRLGCQLTALIDALTAYKAPVLRTVLTSGRLSNQSLRLTLDAEGLAALLQIAPEDLAAGALHVELPLSFTRRGVGLRLVSGAATAAPDPKMVSALARAHRWTTELRRGMSLAELARREQRSEALLRTRCALAFLSPSIQAAILEGRHPAGLTLERLIRTPIPHDWNAQARIFGFI</sequence>
<dbReference type="PROSITE" id="PS51736">
    <property type="entry name" value="RECOMBINASES_3"/>
    <property type="match status" value="1"/>
</dbReference>
<dbReference type="InterPro" id="IPR038109">
    <property type="entry name" value="DNA_bind_recomb_sf"/>
</dbReference>
<keyword evidence="5" id="KW-1185">Reference proteome</keyword>
<evidence type="ECO:0000259" key="2">
    <source>
        <dbReference type="PROSITE" id="PS51736"/>
    </source>
</evidence>
<feature type="region of interest" description="Disordered" evidence="1">
    <location>
        <begin position="249"/>
        <end position="302"/>
    </location>
</feature>
<dbReference type="PROSITE" id="PS51737">
    <property type="entry name" value="RECOMBINASE_DNA_BIND"/>
    <property type="match status" value="1"/>
</dbReference>
<dbReference type="Pfam" id="PF07508">
    <property type="entry name" value="Recombinase"/>
    <property type="match status" value="1"/>
</dbReference>
<dbReference type="SMART" id="SM00857">
    <property type="entry name" value="Resolvase"/>
    <property type="match status" value="1"/>
</dbReference>
<dbReference type="PANTHER" id="PTHR30461">
    <property type="entry name" value="DNA-INVERTASE FROM LAMBDOID PROPHAGE"/>
    <property type="match status" value="1"/>
</dbReference>
<dbReference type="InterPro" id="IPR036162">
    <property type="entry name" value="Resolvase-like_N_sf"/>
</dbReference>
<evidence type="ECO:0000256" key="1">
    <source>
        <dbReference type="SAM" id="MobiDB-lite"/>
    </source>
</evidence>
<dbReference type="EMBL" id="JBHLWE010000002">
    <property type="protein sequence ID" value="MFC0339165.1"/>
    <property type="molecule type" value="Genomic_DNA"/>
</dbReference>